<comment type="similarity">
    <text evidence="1">Belongs to the plant rapid alkalinization factor (RALF) family.</text>
</comment>
<dbReference type="EMBL" id="RWGY01000007">
    <property type="protein sequence ID" value="TVU37290.1"/>
    <property type="molecule type" value="Genomic_DNA"/>
</dbReference>
<evidence type="ECO:0000256" key="1">
    <source>
        <dbReference type="ARBA" id="ARBA00009178"/>
    </source>
</evidence>
<dbReference type="OrthoDB" id="688795at2759"/>
<dbReference type="InterPro" id="IPR008801">
    <property type="entry name" value="RALF"/>
</dbReference>
<evidence type="ECO:0000256" key="5">
    <source>
        <dbReference type="SAM" id="SignalP"/>
    </source>
</evidence>
<comment type="caution">
    <text evidence="6">The sequence shown here is derived from an EMBL/GenBank/DDBJ whole genome shotgun (WGS) entry which is preliminary data.</text>
</comment>
<dbReference type="PANTHER" id="PTHR33136">
    <property type="entry name" value="RAPID ALKALINIZATION FACTOR-LIKE"/>
    <property type="match status" value="1"/>
</dbReference>
<dbReference type="Pfam" id="PF05498">
    <property type="entry name" value="RALF"/>
    <property type="match status" value="1"/>
</dbReference>
<keyword evidence="7" id="KW-1185">Reference proteome</keyword>
<dbReference type="GO" id="GO:0019722">
    <property type="term" value="P:calcium-mediated signaling"/>
    <property type="evidence" value="ECO:0007669"/>
    <property type="project" value="TreeGrafter"/>
</dbReference>
<dbReference type="AlphaFoldDB" id="A0A5J9VQC9"/>
<evidence type="ECO:0008006" key="8">
    <source>
        <dbReference type="Google" id="ProtNLM"/>
    </source>
</evidence>
<reference evidence="6 7" key="1">
    <citation type="journal article" date="2019" name="Sci. Rep.">
        <title>A high-quality genome of Eragrostis curvula grass provides insights into Poaceae evolution and supports new strategies to enhance forage quality.</title>
        <authorList>
            <person name="Carballo J."/>
            <person name="Santos B.A.C.M."/>
            <person name="Zappacosta D."/>
            <person name="Garbus I."/>
            <person name="Selva J.P."/>
            <person name="Gallo C.A."/>
            <person name="Diaz A."/>
            <person name="Albertini E."/>
            <person name="Caccamo M."/>
            <person name="Echenique V."/>
        </authorList>
    </citation>
    <scope>NUCLEOTIDE SEQUENCE [LARGE SCALE GENOMIC DNA]</scope>
    <source>
        <strain evidence="7">cv. Victoria</strain>
        <tissue evidence="6">Leaf</tissue>
    </source>
</reference>
<organism evidence="6 7">
    <name type="scientific">Eragrostis curvula</name>
    <name type="common">weeping love grass</name>
    <dbReference type="NCBI Taxonomy" id="38414"/>
    <lineage>
        <taxon>Eukaryota</taxon>
        <taxon>Viridiplantae</taxon>
        <taxon>Streptophyta</taxon>
        <taxon>Embryophyta</taxon>
        <taxon>Tracheophyta</taxon>
        <taxon>Spermatophyta</taxon>
        <taxon>Magnoliopsida</taxon>
        <taxon>Liliopsida</taxon>
        <taxon>Poales</taxon>
        <taxon>Poaceae</taxon>
        <taxon>PACMAD clade</taxon>
        <taxon>Chloridoideae</taxon>
        <taxon>Eragrostideae</taxon>
        <taxon>Eragrostidinae</taxon>
        <taxon>Eragrostis</taxon>
    </lineage>
</organism>
<dbReference type="GO" id="GO:0009506">
    <property type="term" value="C:plasmodesma"/>
    <property type="evidence" value="ECO:0007669"/>
    <property type="project" value="TreeGrafter"/>
</dbReference>
<feature type="non-terminal residue" evidence="6">
    <location>
        <position position="1"/>
    </location>
</feature>
<gene>
    <name evidence="6" type="ORF">EJB05_10596</name>
</gene>
<evidence type="ECO:0000313" key="6">
    <source>
        <dbReference type="EMBL" id="TVU37290.1"/>
    </source>
</evidence>
<evidence type="ECO:0000256" key="3">
    <source>
        <dbReference type="ARBA" id="ARBA00022729"/>
    </source>
</evidence>
<dbReference type="Gramene" id="TVU37290">
    <property type="protein sequence ID" value="TVU37290"/>
    <property type="gene ID" value="EJB05_10596"/>
</dbReference>
<keyword evidence="4" id="KW-1015">Disulfide bond</keyword>
<evidence type="ECO:0000256" key="2">
    <source>
        <dbReference type="ARBA" id="ARBA00022702"/>
    </source>
</evidence>
<evidence type="ECO:0000256" key="4">
    <source>
        <dbReference type="ARBA" id="ARBA00023157"/>
    </source>
</evidence>
<dbReference type="Proteomes" id="UP000324897">
    <property type="component" value="Chromosome 4"/>
</dbReference>
<proteinExistence type="inferred from homology"/>
<evidence type="ECO:0000313" key="7">
    <source>
        <dbReference type="Proteomes" id="UP000324897"/>
    </source>
</evidence>
<accession>A0A5J9VQC9</accession>
<keyword evidence="2" id="KW-0372">Hormone</keyword>
<sequence length="134" mass="14146">MARHAPVLFTVLAVLAVAAASASAYMRAADKDELVIIRGTGFVGDEEDEHGLGRGLISRRRMQDLNDTSNSTDATPPVAADNSTDPTAGYISYGALRADSVPCDVPGASYYNCRTGPEVNPYTRGCSAITMCRS</sequence>
<dbReference type="PANTHER" id="PTHR33136:SF81">
    <property type="entry name" value="RAPID ALKALINIZATION FACTOR 1"/>
    <property type="match status" value="1"/>
</dbReference>
<feature type="chain" id="PRO_5023841450" description="Rapid alkalinization factor 1" evidence="5">
    <location>
        <begin position="25"/>
        <end position="134"/>
    </location>
</feature>
<feature type="signal peptide" evidence="5">
    <location>
        <begin position="1"/>
        <end position="24"/>
    </location>
</feature>
<name>A0A5J9VQC9_9POAL</name>
<protein>
    <recommendedName>
        <fullName evidence="8">Rapid alkalinization factor 1</fullName>
    </recommendedName>
</protein>
<keyword evidence="3 5" id="KW-0732">Signal</keyword>
<dbReference type="GO" id="GO:0005179">
    <property type="term" value="F:hormone activity"/>
    <property type="evidence" value="ECO:0007669"/>
    <property type="project" value="UniProtKB-KW"/>
</dbReference>